<dbReference type="GO" id="GO:0004674">
    <property type="term" value="F:protein serine/threonine kinase activity"/>
    <property type="evidence" value="ECO:0007669"/>
    <property type="project" value="UniProtKB-KW"/>
</dbReference>
<evidence type="ECO:0000256" key="5">
    <source>
        <dbReference type="ARBA" id="ARBA00022741"/>
    </source>
</evidence>
<feature type="compositionally biased region" description="Low complexity" evidence="12">
    <location>
        <begin position="332"/>
        <end position="350"/>
    </location>
</feature>
<dbReference type="OrthoDB" id="541276at2759"/>
<reference evidence="14" key="1">
    <citation type="submission" date="2020-05" db="EMBL/GenBank/DDBJ databases">
        <title>Mycena genomes resolve the evolution of fungal bioluminescence.</title>
        <authorList>
            <person name="Tsai I.J."/>
        </authorList>
    </citation>
    <scope>NUCLEOTIDE SEQUENCE</scope>
    <source>
        <strain evidence="14">171206Taipei</strain>
    </source>
</reference>
<dbReference type="RefSeq" id="XP_037217259.1">
    <property type="nucleotide sequence ID" value="XM_037365847.1"/>
</dbReference>
<keyword evidence="5 10" id="KW-0547">Nucleotide-binding</keyword>
<comment type="caution">
    <text evidence="14">The sequence shown here is derived from an EMBL/GenBank/DDBJ whole genome shotgun (WGS) entry which is preliminary data.</text>
</comment>
<evidence type="ECO:0000256" key="11">
    <source>
        <dbReference type="RuleBase" id="RU000304"/>
    </source>
</evidence>
<feature type="compositionally biased region" description="Polar residues" evidence="12">
    <location>
        <begin position="299"/>
        <end position="310"/>
    </location>
</feature>
<evidence type="ECO:0000256" key="2">
    <source>
        <dbReference type="ARBA" id="ARBA00012513"/>
    </source>
</evidence>
<evidence type="ECO:0000256" key="7">
    <source>
        <dbReference type="ARBA" id="ARBA00022840"/>
    </source>
</evidence>
<dbReference type="InterPro" id="IPR000719">
    <property type="entry name" value="Prot_kinase_dom"/>
</dbReference>
<evidence type="ECO:0000256" key="1">
    <source>
        <dbReference type="ARBA" id="ARBA00010886"/>
    </source>
</evidence>
<dbReference type="SUPFAM" id="SSF56112">
    <property type="entry name" value="Protein kinase-like (PK-like)"/>
    <property type="match status" value="1"/>
</dbReference>
<evidence type="ECO:0000256" key="3">
    <source>
        <dbReference type="ARBA" id="ARBA00022527"/>
    </source>
</evidence>
<comment type="catalytic activity">
    <reaction evidence="8">
        <text>L-threonyl-[protein] + ATP = O-phospho-L-threonyl-[protein] + ADP + H(+)</text>
        <dbReference type="Rhea" id="RHEA:46608"/>
        <dbReference type="Rhea" id="RHEA-COMP:11060"/>
        <dbReference type="Rhea" id="RHEA-COMP:11605"/>
        <dbReference type="ChEBI" id="CHEBI:15378"/>
        <dbReference type="ChEBI" id="CHEBI:30013"/>
        <dbReference type="ChEBI" id="CHEBI:30616"/>
        <dbReference type="ChEBI" id="CHEBI:61977"/>
        <dbReference type="ChEBI" id="CHEBI:456216"/>
        <dbReference type="EC" id="2.7.11.1"/>
    </reaction>
</comment>
<gene>
    <name evidence="14" type="ORF">MIND_00921800</name>
</gene>
<feature type="region of interest" description="Disordered" evidence="12">
    <location>
        <begin position="297"/>
        <end position="396"/>
    </location>
</feature>
<protein>
    <recommendedName>
        <fullName evidence="2">non-specific serine/threonine protein kinase</fullName>
        <ecNumber evidence="2">2.7.11.1</ecNumber>
    </recommendedName>
</protein>
<evidence type="ECO:0000256" key="10">
    <source>
        <dbReference type="PROSITE-ProRule" id="PRU10141"/>
    </source>
</evidence>
<comment type="catalytic activity">
    <reaction evidence="9">
        <text>L-seryl-[protein] + ATP = O-phospho-L-seryl-[protein] + ADP + H(+)</text>
        <dbReference type="Rhea" id="RHEA:17989"/>
        <dbReference type="Rhea" id="RHEA-COMP:9863"/>
        <dbReference type="Rhea" id="RHEA-COMP:11604"/>
        <dbReference type="ChEBI" id="CHEBI:15378"/>
        <dbReference type="ChEBI" id="CHEBI:29999"/>
        <dbReference type="ChEBI" id="CHEBI:30616"/>
        <dbReference type="ChEBI" id="CHEBI:83421"/>
        <dbReference type="ChEBI" id="CHEBI:456216"/>
        <dbReference type="EC" id="2.7.11.1"/>
    </reaction>
</comment>
<evidence type="ECO:0000256" key="4">
    <source>
        <dbReference type="ARBA" id="ARBA00022679"/>
    </source>
</evidence>
<evidence type="ECO:0000256" key="8">
    <source>
        <dbReference type="ARBA" id="ARBA00047899"/>
    </source>
</evidence>
<evidence type="ECO:0000313" key="14">
    <source>
        <dbReference type="EMBL" id="KAF7296900.1"/>
    </source>
</evidence>
<keyword evidence="4" id="KW-0808">Transferase</keyword>
<dbReference type="GO" id="GO:0005524">
    <property type="term" value="F:ATP binding"/>
    <property type="evidence" value="ECO:0007669"/>
    <property type="project" value="UniProtKB-UniRule"/>
</dbReference>
<feature type="binding site" evidence="10">
    <location>
        <position position="56"/>
    </location>
    <ligand>
        <name>ATP</name>
        <dbReference type="ChEBI" id="CHEBI:30616"/>
    </ligand>
</feature>
<dbReference type="PANTHER" id="PTHR43671">
    <property type="entry name" value="SERINE/THREONINE-PROTEIN KINASE NEK"/>
    <property type="match status" value="1"/>
</dbReference>
<dbReference type="Pfam" id="PF00069">
    <property type="entry name" value="Pkinase"/>
    <property type="match status" value="1"/>
</dbReference>
<evidence type="ECO:0000256" key="9">
    <source>
        <dbReference type="ARBA" id="ARBA00048679"/>
    </source>
</evidence>
<name>A0A8H6SC98_9AGAR</name>
<dbReference type="PROSITE" id="PS00108">
    <property type="entry name" value="PROTEIN_KINASE_ST"/>
    <property type="match status" value="1"/>
</dbReference>
<evidence type="ECO:0000256" key="6">
    <source>
        <dbReference type="ARBA" id="ARBA00022777"/>
    </source>
</evidence>
<keyword evidence="6 14" id="KW-0418">Kinase</keyword>
<sequence length="410" mass="45754">MPSQFCASRSLPNFTGTVLDKNLKLVAVLGTGAFGKVYKAIDLDSPADCPTFYAVKCLRLQPVGSHQRQQQEQEIRYHLAVAEDPRVVSLHRYFTSGEYLFVVLDYAETDVLEVLANEKVFHRRPDRVKEAFGEILDGVEALHRQGIYHRDIKPDNLLCDSDGKNIRIADFGLSTKKIRSLLLGCGSPGYMCPESLERSHPTALEGYSPKDNDIWAVAVLFCNFVAGVMPWQKALVSDPAFKHFIHHEDHLIHDLGLTKETNALLRRCFHKNPQMRPTLAEFRSAINAMERFTLADPLPSSTNAVTSNKQPMEGGSSSSSSRRSDGSEEEYSTPPTSCMPSSPSQSQADASARHAPKSGRTRRFPRRLFKAKGKHTPSPSPEPNTPAVQIERRKRRSSLQLLAKNLGLSW</sequence>
<dbReference type="EMBL" id="JACAZF010000008">
    <property type="protein sequence ID" value="KAF7296900.1"/>
    <property type="molecule type" value="Genomic_DNA"/>
</dbReference>
<dbReference type="GeneID" id="59348363"/>
<dbReference type="InterPro" id="IPR011009">
    <property type="entry name" value="Kinase-like_dom_sf"/>
</dbReference>
<feature type="compositionally biased region" description="Basic residues" evidence="12">
    <location>
        <begin position="354"/>
        <end position="375"/>
    </location>
</feature>
<dbReference type="InterPro" id="IPR017441">
    <property type="entry name" value="Protein_kinase_ATP_BS"/>
</dbReference>
<dbReference type="Gene3D" id="1.10.510.10">
    <property type="entry name" value="Transferase(Phosphotransferase) domain 1"/>
    <property type="match status" value="1"/>
</dbReference>
<dbReference type="PROSITE" id="PS00107">
    <property type="entry name" value="PROTEIN_KINASE_ATP"/>
    <property type="match status" value="1"/>
</dbReference>
<feature type="domain" description="Protein kinase" evidence="13">
    <location>
        <begin position="23"/>
        <end position="292"/>
    </location>
</feature>
<dbReference type="InterPro" id="IPR008271">
    <property type="entry name" value="Ser/Thr_kinase_AS"/>
</dbReference>
<keyword evidence="7 10" id="KW-0067">ATP-binding</keyword>
<dbReference type="Proteomes" id="UP000636479">
    <property type="component" value="Unassembled WGS sequence"/>
</dbReference>
<dbReference type="InterPro" id="IPR050660">
    <property type="entry name" value="NEK_Ser/Thr_kinase"/>
</dbReference>
<dbReference type="SMART" id="SM00220">
    <property type="entry name" value="S_TKc"/>
    <property type="match status" value="1"/>
</dbReference>
<dbReference type="EC" id="2.7.11.1" evidence="2"/>
<evidence type="ECO:0000313" key="15">
    <source>
        <dbReference type="Proteomes" id="UP000636479"/>
    </source>
</evidence>
<keyword evidence="3 11" id="KW-0723">Serine/threonine-protein kinase</keyword>
<accession>A0A8H6SC98</accession>
<evidence type="ECO:0000256" key="12">
    <source>
        <dbReference type="SAM" id="MobiDB-lite"/>
    </source>
</evidence>
<dbReference type="AlphaFoldDB" id="A0A8H6SC98"/>
<keyword evidence="15" id="KW-1185">Reference proteome</keyword>
<organism evidence="14 15">
    <name type="scientific">Mycena indigotica</name>
    <dbReference type="NCBI Taxonomy" id="2126181"/>
    <lineage>
        <taxon>Eukaryota</taxon>
        <taxon>Fungi</taxon>
        <taxon>Dikarya</taxon>
        <taxon>Basidiomycota</taxon>
        <taxon>Agaricomycotina</taxon>
        <taxon>Agaricomycetes</taxon>
        <taxon>Agaricomycetidae</taxon>
        <taxon>Agaricales</taxon>
        <taxon>Marasmiineae</taxon>
        <taxon>Mycenaceae</taxon>
        <taxon>Mycena</taxon>
    </lineage>
</organism>
<dbReference type="PANTHER" id="PTHR43671:SF98">
    <property type="entry name" value="SERINE_THREONINE-PROTEIN KINASE NEK11"/>
    <property type="match status" value="1"/>
</dbReference>
<comment type="similarity">
    <text evidence="1">Belongs to the protein kinase superfamily. NEK Ser/Thr protein kinase family. NIMA subfamily.</text>
</comment>
<dbReference type="PROSITE" id="PS50011">
    <property type="entry name" value="PROTEIN_KINASE_DOM"/>
    <property type="match status" value="1"/>
</dbReference>
<proteinExistence type="inferred from homology"/>
<evidence type="ECO:0000259" key="13">
    <source>
        <dbReference type="PROSITE" id="PS50011"/>
    </source>
</evidence>